<evidence type="ECO:0000259" key="8">
    <source>
        <dbReference type="SMART" id="SM00065"/>
    </source>
</evidence>
<evidence type="ECO:0000256" key="2">
    <source>
        <dbReference type="ARBA" id="ARBA00007837"/>
    </source>
</evidence>
<evidence type="ECO:0000256" key="1">
    <source>
        <dbReference type="ARBA" id="ARBA00001946"/>
    </source>
</evidence>
<dbReference type="InterPro" id="IPR015813">
    <property type="entry name" value="Pyrv/PenolPyrv_kinase-like_dom"/>
</dbReference>
<dbReference type="SMART" id="SM00065">
    <property type="entry name" value="GAF"/>
    <property type="match status" value="1"/>
</dbReference>
<dbReference type="InterPro" id="IPR036618">
    <property type="entry name" value="PtsI_HPr-bd_sf"/>
</dbReference>
<dbReference type="InterPro" id="IPR040442">
    <property type="entry name" value="Pyrv_kinase-like_dom_sf"/>
</dbReference>
<dbReference type="Gene3D" id="3.20.20.60">
    <property type="entry name" value="Phosphoenolpyruvate-binding domains"/>
    <property type="match status" value="1"/>
</dbReference>
<dbReference type="InterPro" id="IPR008731">
    <property type="entry name" value="PTS_EIN"/>
</dbReference>
<keyword evidence="10" id="KW-1185">Reference proteome</keyword>
<dbReference type="InterPro" id="IPR023151">
    <property type="entry name" value="PEP_util_CS"/>
</dbReference>
<dbReference type="Pfam" id="PF01590">
    <property type="entry name" value="GAF"/>
    <property type="match status" value="1"/>
</dbReference>
<keyword evidence="5" id="KW-0418">Kinase</keyword>
<feature type="region of interest" description="Disordered" evidence="7">
    <location>
        <begin position="1"/>
        <end position="26"/>
    </location>
</feature>
<keyword evidence="4" id="KW-0479">Metal-binding</keyword>
<feature type="compositionally biased region" description="Basic residues" evidence="7">
    <location>
        <begin position="13"/>
        <end position="22"/>
    </location>
</feature>
<evidence type="ECO:0000313" key="10">
    <source>
        <dbReference type="Proteomes" id="UP001521209"/>
    </source>
</evidence>
<proteinExistence type="inferred from homology"/>
<dbReference type="Pfam" id="PF05524">
    <property type="entry name" value="PEP-utilisers_N"/>
    <property type="match status" value="1"/>
</dbReference>
<evidence type="ECO:0000313" key="9">
    <source>
        <dbReference type="EMBL" id="MCF3946496.1"/>
    </source>
</evidence>
<dbReference type="InterPro" id="IPR000121">
    <property type="entry name" value="PEP_util_C"/>
</dbReference>
<protein>
    <submittedName>
        <fullName evidence="9">GAF domain-containing protein</fullName>
    </submittedName>
</protein>
<keyword evidence="6" id="KW-0460">Magnesium</keyword>
<organism evidence="9 10">
    <name type="scientific">Acidiphilium iwatense</name>
    <dbReference type="NCBI Taxonomy" id="768198"/>
    <lineage>
        <taxon>Bacteria</taxon>
        <taxon>Pseudomonadati</taxon>
        <taxon>Pseudomonadota</taxon>
        <taxon>Alphaproteobacteria</taxon>
        <taxon>Acetobacterales</taxon>
        <taxon>Acidocellaceae</taxon>
        <taxon>Acidiphilium</taxon>
    </lineage>
</organism>
<dbReference type="EMBL" id="JAKGBZ010000010">
    <property type="protein sequence ID" value="MCF3946496.1"/>
    <property type="molecule type" value="Genomic_DNA"/>
</dbReference>
<accession>A0ABS9DXS7</accession>
<dbReference type="PROSITE" id="PS00742">
    <property type="entry name" value="PEP_ENZYMES_2"/>
    <property type="match status" value="1"/>
</dbReference>
<dbReference type="SUPFAM" id="SSF47831">
    <property type="entry name" value="Enzyme I of the PEP:sugar phosphotransferase system HPr-binding (sub)domain"/>
    <property type="match status" value="1"/>
</dbReference>
<gene>
    <name evidence="9" type="ORF">L2A60_07340</name>
</gene>
<dbReference type="SUPFAM" id="SSF52009">
    <property type="entry name" value="Phosphohistidine domain"/>
    <property type="match status" value="1"/>
</dbReference>
<dbReference type="PANTHER" id="PTHR46244">
    <property type="entry name" value="PHOSPHOENOLPYRUVATE-PROTEIN PHOSPHOTRANSFERASE"/>
    <property type="match status" value="1"/>
</dbReference>
<comment type="cofactor">
    <cofactor evidence="1">
        <name>Mg(2+)</name>
        <dbReference type="ChEBI" id="CHEBI:18420"/>
    </cofactor>
</comment>
<evidence type="ECO:0000256" key="5">
    <source>
        <dbReference type="ARBA" id="ARBA00022777"/>
    </source>
</evidence>
<dbReference type="Gene3D" id="1.10.274.10">
    <property type="entry name" value="PtsI, HPr-binding domain"/>
    <property type="match status" value="1"/>
</dbReference>
<dbReference type="InterPro" id="IPR050499">
    <property type="entry name" value="PEP-utilizing_PTS_enzyme"/>
</dbReference>
<name>A0ABS9DXS7_9PROT</name>
<evidence type="ECO:0000256" key="6">
    <source>
        <dbReference type="ARBA" id="ARBA00022842"/>
    </source>
</evidence>
<dbReference type="Gene3D" id="3.50.30.10">
    <property type="entry name" value="Phosphohistidine domain"/>
    <property type="match status" value="1"/>
</dbReference>
<comment type="caution">
    <text evidence="9">The sequence shown here is derived from an EMBL/GenBank/DDBJ whole genome shotgun (WGS) entry which is preliminary data.</text>
</comment>
<feature type="domain" description="GAF" evidence="8">
    <location>
        <begin position="44"/>
        <end position="190"/>
    </location>
</feature>
<dbReference type="PANTHER" id="PTHR46244:SF6">
    <property type="entry name" value="PHOSPHOENOLPYRUVATE-PROTEIN PHOSPHOTRANSFERASE"/>
    <property type="match status" value="1"/>
</dbReference>
<sequence length="765" mass="81185">MRRGPGHACRMPQARRRNGGAKRRGEPFAASRRLFAKLRERLSAGDSSLAELTELVAAELAVEVCSIYVARPGEMLELVATHGLRLEAVGRTRLRMGEGIIGLAAAKGELLNLADAQNHPEFAYRPETGEDRYASMLAVPVRRAGRTLGVIAVQNTEPRAYSGLEAETISTIAMLLGEILSGLGAGEIPASGFGDSLSRRYAGHPLAPGIVRGAALPFGRSIGPRHVLADDPGAELERLEQAMADAESSLDALMSEHLPSGHATREVLDAYRLISQGTGWLDRVRAGIADGLTAEAAVDQVGAELRGRMRKIADPYLRERLADIEDMVERMLTALGAGTPKPDDASGMILVARRLGPAELLDWHRRGIAGVAIEEASAGGHAAILARALEIPALAVEAGATEAARPGDPALLDAESGALILRPDPEVTALYDRALASRSSRAAELAAYRDRPAETLDGTRLTLMLNVGLAFELDQLARTGAEGIGLYRTEIAALAAARVPGIAAQAAEYRRVIERAGDQRVVFRTLDLGADKLLPGEAEDAVENPAMGWRSLRVGLDRPAILRRQLRALLMGAAGYRLSVMFPMVATVAEFRAARDLLEAEAARLNEGPCEIEVGTMLEVPALLFQLPGLLAEADFISLGTNDLMQFLFAADRGTPRLANRYDVLSAPVLELIEGLAAACAEEEVGFSICGEAAGRPLDALAFAAIGVNTLSMSGASILPVKALLAATDLAILRPVLRELRRAGAAGGSLRDPLTAWAREHGLPI</sequence>
<dbReference type="Pfam" id="PF02896">
    <property type="entry name" value="PEP-utilizers_C"/>
    <property type="match status" value="1"/>
</dbReference>
<dbReference type="SUPFAM" id="SSF51621">
    <property type="entry name" value="Phosphoenolpyruvate/pyruvate domain"/>
    <property type="match status" value="1"/>
</dbReference>
<dbReference type="InterPro" id="IPR029016">
    <property type="entry name" value="GAF-like_dom_sf"/>
</dbReference>
<dbReference type="InterPro" id="IPR008279">
    <property type="entry name" value="PEP-util_enz_mobile_dom"/>
</dbReference>
<evidence type="ECO:0000256" key="7">
    <source>
        <dbReference type="SAM" id="MobiDB-lite"/>
    </source>
</evidence>
<dbReference type="Proteomes" id="UP001521209">
    <property type="component" value="Unassembled WGS sequence"/>
</dbReference>
<dbReference type="InterPro" id="IPR036637">
    <property type="entry name" value="Phosphohistidine_dom_sf"/>
</dbReference>
<reference evidence="9 10" key="1">
    <citation type="submission" date="2022-01" db="EMBL/GenBank/DDBJ databases">
        <authorList>
            <person name="Won M."/>
            <person name="Kim S.-J."/>
            <person name="Kwon S.-W."/>
        </authorList>
    </citation>
    <scope>NUCLEOTIDE SEQUENCE [LARGE SCALE GENOMIC DNA]</scope>
    <source>
        <strain evidence="9 10">KCTC 23505</strain>
    </source>
</reference>
<comment type="similarity">
    <text evidence="2">Belongs to the PEP-utilizing enzyme family.</text>
</comment>
<dbReference type="PRINTS" id="PR01736">
    <property type="entry name" value="PHPHTRNFRASE"/>
</dbReference>
<dbReference type="Gene3D" id="3.30.450.40">
    <property type="match status" value="1"/>
</dbReference>
<evidence type="ECO:0000256" key="4">
    <source>
        <dbReference type="ARBA" id="ARBA00022723"/>
    </source>
</evidence>
<dbReference type="SUPFAM" id="SSF55781">
    <property type="entry name" value="GAF domain-like"/>
    <property type="match status" value="1"/>
</dbReference>
<evidence type="ECO:0000256" key="3">
    <source>
        <dbReference type="ARBA" id="ARBA00022679"/>
    </source>
</evidence>
<dbReference type="Pfam" id="PF00391">
    <property type="entry name" value="PEP-utilizers"/>
    <property type="match status" value="1"/>
</dbReference>
<keyword evidence="3" id="KW-0808">Transferase</keyword>
<dbReference type="InterPro" id="IPR003018">
    <property type="entry name" value="GAF"/>
</dbReference>